<comment type="caution">
    <text evidence="7">The sequence shown here is derived from an EMBL/GenBank/DDBJ whole genome shotgun (WGS) entry which is preliminary data.</text>
</comment>
<evidence type="ECO:0000256" key="5">
    <source>
        <dbReference type="SAM" id="SignalP"/>
    </source>
</evidence>
<dbReference type="AlphaFoldDB" id="A0A5A9NKP7"/>
<proteinExistence type="predicted"/>
<dbReference type="PANTHER" id="PTHR15427:SF33">
    <property type="entry name" value="COLLAGEN IV NC1 DOMAIN-CONTAINING PROTEIN"/>
    <property type="match status" value="1"/>
</dbReference>
<evidence type="ECO:0000256" key="3">
    <source>
        <dbReference type="ARBA" id="ARBA00022530"/>
    </source>
</evidence>
<feature type="region of interest" description="Disordered" evidence="4">
    <location>
        <begin position="55"/>
        <end position="78"/>
    </location>
</feature>
<keyword evidence="2" id="KW-0964">Secreted</keyword>
<feature type="domain" description="C1q" evidence="6">
    <location>
        <begin position="85"/>
        <end position="216"/>
    </location>
</feature>
<sequence length="216" mass="22864">MTKHWLIALLAVLFMTKSGVNGASGENQLGSCRIVCDPSTDRSTDRSNGLVIPLASSGVGPPGPAGPPGKAGPPGLPGTMGKSGKTNGGVAFYASMKDEFENNAVLKFTDVITNLGDGYDSSTGTFTCKTPGVYYFIFHIVKCEQSLRVDLVLNDQLVVATAIAVDVLHTDTATNSAVVQLKDGDRVYLRLNNSNLSKKQLADRLSTFSGYLLNEM</sequence>
<dbReference type="PRINTS" id="PR00007">
    <property type="entry name" value="COMPLEMNTC1Q"/>
</dbReference>
<keyword evidence="5" id="KW-0732">Signal</keyword>
<gene>
    <name evidence="7" type="ORF">E1301_Tti019807</name>
</gene>
<keyword evidence="8" id="KW-1185">Reference proteome</keyword>
<comment type="subcellular location">
    <subcellularLocation>
        <location evidence="1">Secreted</location>
        <location evidence="1">Extracellular space</location>
        <location evidence="1">Extracellular matrix</location>
    </subcellularLocation>
</comment>
<dbReference type="GO" id="GO:0005581">
    <property type="term" value="C:collagen trimer"/>
    <property type="evidence" value="ECO:0007669"/>
    <property type="project" value="UniProtKB-KW"/>
</dbReference>
<dbReference type="PANTHER" id="PTHR15427">
    <property type="entry name" value="EMILIN ELASTIN MICROFIBRIL INTERFACE-LOCATED PROTEIN ELASTIN MICROFIBRIL INTERFACER"/>
    <property type="match status" value="1"/>
</dbReference>
<dbReference type="PROSITE" id="PS50871">
    <property type="entry name" value="C1Q"/>
    <property type="match status" value="1"/>
</dbReference>
<dbReference type="InterPro" id="IPR001073">
    <property type="entry name" value="C1q_dom"/>
</dbReference>
<dbReference type="Pfam" id="PF00386">
    <property type="entry name" value="C1q"/>
    <property type="match status" value="1"/>
</dbReference>
<evidence type="ECO:0000256" key="1">
    <source>
        <dbReference type="ARBA" id="ARBA00004498"/>
    </source>
</evidence>
<keyword evidence="3" id="KW-0272">Extracellular matrix</keyword>
<evidence type="ECO:0000313" key="7">
    <source>
        <dbReference type="EMBL" id="KAA0708767.1"/>
    </source>
</evidence>
<reference evidence="7 8" key="1">
    <citation type="journal article" date="2019" name="Mol. Ecol. Resour.">
        <title>Chromosome-level genome assembly of Triplophysa tibetana, a fish adapted to the harsh high-altitude environment of the Tibetan Plateau.</title>
        <authorList>
            <person name="Yang X."/>
            <person name="Liu H."/>
            <person name="Ma Z."/>
            <person name="Zou Y."/>
            <person name="Zou M."/>
            <person name="Mao Y."/>
            <person name="Li X."/>
            <person name="Wang H."/>
            <person name="Chen T."/>
            <person name="Wang W."/>
            <person name="Yang R."/>
        </authorList>
    </citation>
    <scope>NUCLEOTIDE SEQUENCE [LARGE SCALE GENOMIC DNA]</scope>
    <source>
        <strain evidence="7">TTIB1903HZAU</strain>
        <tissue evidence="7">Muscle</tissue>
    </source>
</reference>
<protein>
    <submittedName>
        <fullName evidence="7">Complement C1q-like protein 3 C1q and tumor necrosis factor-related protein 13</fullName>
    </submittedName>
</protein>
<evidence type="ECO:0000313" key="8">
    <source>
        <dbReference type="Proteomes" id="UP000324632"/>
    </source>
</evidence>
<dbReference type="SMART" id="SM00110">
    <property type="entry name" value="C1Q"/>
    <property type="match status" value="1"/>
</dbReference>
<dbReference type="InterPro" id="IPR008983">
    <property type="entry name" value="Tumour_necrosis_fac-like_dom"/>
</dbReference>
<accession>A0A5A9NKP7</accession>
<dbReference type="SUPFAM" id="SSF49842">
    <property type="entry name" value="TNF-like"/>
    <property type="match status" value="1"/>
</dbReference>
<dbReference type="Proteomes" id="UP000324632">
    <property type="component" value="Chromosome 18"/>
</dbReference>
<feature type="chain" id="PRO_5022980182" evidence="5">
    <location>
        <begin position="23"/>
        <end position="216"/>
    </location>
</feature>
<dbReference type="Gene3D" id="2.60.120.40">
    <property type="match status" value="1"/>
</dbReference>
<evidence type="ECO:0000256" key="2">
    <source>
        <dbReference type="ARBA" id="ARBA00022525"/>
    </source>
</evidence>
<evidence type="ECO:0000256" key="4">
    <source>
        <dbReference type="SAM" id="MobiDB-lite"/>
    </source>
</evidence>
<name>A0A5A9NKP7_9TELE</name>
<feature type="compositionally biased region" description="Pro residues" evidence="4">
    <location>
        <begin position="61"/>
        <end position="76"/>
    </location>
</feature>
<dbReference type="InterPro" id="IPR050392">
    <property type="entry name" value="Collagen/C1q_domain"/>
</dbReference>
<dbReference type="EMBL" id="SOYY01000018">
    <property type="protein sequence ID" value="KAA0708767.1"/>
    <property type="molecule type" value="Genomic_DNA"/>
</dbReference>
<organism evidence="7 8">
    <name type="scientific">Triplophysa tibetana</name>
    <dbReference type="NCBI Taxonomy" id="1572043"/>
    <lineage>
        <taxon>Eukaryota</taxon>
        <taxon>Metazoa</taxon>
        <taxon>Chordata</taxon>
        <taxon>Craniata</taxon>
        <taxon>Vertebrata</taxon>
        <taxon>Euteleostomi</taxon>
        <taxon>Actinopterygii</taxon>
        <taxon>Neopterygii</taxon>
        <taxon>Teleostei</taxon>
        <taxon>Ostariophysi</taxon>
        <taxon>Cypriniformes</taxon>
        <taxon>Nemacheilidae</taxon>
        <taxon>Triplophysa</taxon>
    </lineage>
</organism>
<evidence type="ECO:0000259" key="6">
    <source>
        <dbReference type="PROSITE" id="PS50871"/>
    </source>
</evidence>
<feature type="signal peptide" evidence="5">
    <location>
        <begin position="1"/>
        <end position="22"/>
    </location>
</feature>